<sequence length="177" mass="19633">MESFSVRELKKTDTEALLDFEIRNREWFESHIDARDPTFYSLQGVAEHIDSYLTGLAIGAWHPFVIEDSSQAIVGRANLKSIDLATGSAEVGYRIDQRACGQGLATLALRHLIQQAKTRWGLAHLVAFVFKENLGSRKVLDRCGFQLEQAACNEITGNEDRFVLSIQTGSPGQSCCA</sequence>
<evidence type="ECO:0000256" key="3">
    <source>
        <dbReference type="ARBA" id="ARBA00038502"/>
    </source>
</evidence>
<accession>A0A5E6TZY8</accession>
<evidence type="ECO:0000259" key="4">
    <source>
        <dbReference type="PROSITE" id="PS51186"/>
    </source>
</evidence>
<organism evidence="5 6">
    <name type="scientific">Pseudomonas fluorescens</name>
    <dbReference type="NCBI Taxonomy" id="294"/>
    <lineage>
        <taxon>Bacteria</taxon>
        <taxon>Pseudomonadati</taxon>
        <taxon>Pseudomonadota</taxon>
        <taxon>Gammaproteobacteria</taxon>
        <taxon>Pseudomonadales</taxon>
        <taxon>Pseudomonadaceae</taxon>
        <taxon>Pseudomonas</taxon>
    </lineage>
</organism>
<dbReference type="GO" id="GO:0008999">
    <property type="term" value="F:protein-N-terminal-alanine acetyltransferase activity"/>
    <property type="evidence" value="ECO:0007669"/>
    <property type="project" value="TreeGrafter"/>
</dbReference>
<proteinExistence type="inferred from homology"/>
<evidence type="ECO:0000256" key="2">
    <source>
        <dbReference type="ARBA" id="ARBA00023315"/>
    </source>
</evidence>
<dbReference type="InterPro" id="IPR051531">
    <property type="entry name" value="N-acetyltransferase"/>
</dbReference>
<dbReference type="SUPFAM" id="SSF55729">
    <property type="entry name" value="Acyl-CoA N-acyltransferases (Nat)"/>
    <property type="match status" value="1"/>
</dbReference>
<dbReference type="InterPro" id="IPR016181">
    <property type="entry name" value="Acyl_CoA_acyltransferase"/>
</dbReference>
<dbReference type="Pfam" id="PF13302">
    <property type="entry name" value="Acetyltransf_3"/>
    <property type="match status" value="1"/>
</dbReference>
<evidence type="ECO:0000313" key="5">
    <source>
        <dbReference type="EMBL" id="VVM98122.1"/>
    </source>
</evidence>
<evidence type="ECO:0000313" key="6">
    <source>
        <dbReference type="Proteomes" id="UP000326729"/>
    </source>
</evidence>
<dbReference type="Proteomes" id="UP000326729">
    <property type="component" value="Unassembled WGS sequence"/>
</dbReference>
<dbReference type="OrthoDB" id="9801656at2"/>
<feature type="domain" description="N-acetyltransferase" evidence="4">
    <location>
        <begin position="4"/>
        <end position="167"/>
    </location>
</feature>
<evidence type="ECO:0000256" key="1">
    <source>
        <dbReference type="ARBA" id="ARBA00022679"/>
    </source>
</evidence>
<dbReference type="AlphaFoldDB" id="A0A5E6TZY8"/>
<dbReference type="GO" id="GO:0005737">
    <property type="term" value="C:cytoplasm"/>
    <property type="evidence" value="ECO:0007669"/>
    <property type="project" value="TreeGrafter"/>
</dbReference>
<protein>
    <recommendedName>
        <fullName evidence="4">N-acetyltransferase domain-containing protein</fullName>
    </recommendedName>
</protein>
<reference evidence="5 6" key="1">
    <citation type="submission" date="2019-09" db="EMBL/GenBank/DDBJ databases">
        <authorList>
            <person name="Chandra G."/>
            <person name="Truman W A."/>
        </authorList>
    </citation>
    <scope>NUCLEOTIDE SEQUENCE [LARGE SCALE GENOMIC DNA]</scope>
    <source>
        <strain evidence="5">PS659</strain>
    </source>
</reference>
<name>A0A5E6TZY8_PSEFL</name>
<keyword evidence="2" id="KW-0012">Acyltransferase</keyword>
<dbReference type="Gene3D" id="3.40.630.30">
    <property type="match status" value="1"/>
</dbReference>
<dbReference type="EMBL" id="CABVGY010000017">
    <property type="protein sequence ID" value="VVM98122.1"/>
    <property type="molecule type" value="Genomic_DNA"/>
</dbReference>
<dbReference type="PANTHER" id="PTHR43792">
    <property type="entry name" value="GNAT FAMILY, PUTATIVE (AFU_ORTHOLOGUE AFUA_3G00765)-RELATED-RELATED"/>
    <property type="match status" value="1"/>
</dbReference>
<dbReference type="InterPro" id="IPR000182">
    <property type="entry name" value="GNAT_dom"/>
</dbReference>
<dbReference type="PANTHER" id="PTHR43792:SF8">
    <property type="entry name" value="[RIBOSOMAL PROTEIN US5]-ALANINE N-ACETYLTRANSFERASE"/>
    <property type="match status" value="1"/>
</dbReference>
<gene>
    <name evidence="5" type="ORF">PS659_03211</name>
</gene>
<dbReference type="PROSITE" id="PS51186">
    <property type="entry name" value="GNAT"/>
    <property type="match status" value="1"/>
</dbReference>
<dbReference type="RefSeq" id="WP_150716963.1">
    <property type="nucleotide sequence ID" value="NZ_CABVGY010000017.1"/>
</dbReference>
<keyword evidence="1" id="KW-0808">Transferase</keyword>
<comment type="similarity">
    <text evidence="3">Belongs to the acetyltransferase family. RimJ subfamily.</text>
</comment>